<dbReference type="PANTHER" id="PTHR43451:SF1">
    <property type="entry name" value="ACETYLTRANSFERASE"/>
    <property type="match status" value="1"/>
</dbReference>
<accession>A0AAW7HYV9</accession>
<gene>
    <name evidence="2" type="ORF">OB959_08940</name>
</gene>
<protein>
    <submittedName>
        <fullName evidence="2">GNAT family N-acetyltransferase</fullName>
        <ecNumber evidence="2">2.3.1.-</ecNumber>
    </submittedName>
</protein>
<dbReference type="EC" id="2.3.1.-" evidence="2"/>
<dbReference type="SUPFAM" id="SSF55729">
    <property type="entry name" value="Acyl-CoA N-acyltransferases (Nat)"/>
    <property type="match status" value="1"/>
</dbReference>
<sequence length="169" mass="18826">MTVNSSGIDIREFKIGDEASLFNVFLSAVHEIASRDYTAEQIQAWAPDDISPELWADHIRALRPFVATIDGDIVGYADIQPNGYIDHFFVSGRHARRGIGTKLMIRIHESAKAQGICELTADVSNTAEPFFASHGFQVEERRFPVRRGVTLQNALMRKKLQPIGSISEA</sequence>
<keyword evidence="2" id="KW-0012">Acyltransferase</keyword>
<evidence type="ECO:0000259" key="1">
    <source>
        <dbReference type="PROSITE" id="PS51186"/>
    </source>
</evidence>
<dbReference type="Gene3D" id="3.40.630.30">
    <property type="match status" value="1"/>
</dbReference>
<dbReference type="InterPro" id="IPR016181">
    <property type="entry name" value="Acyl_CoA_acyltransferase"/>
</dbReference>
<evidence type="ECO:0000313" key="2">
    <source>
        <dbReference type="EMBL" id="MDM5139925.1"/>
    </source>
</evidence>
<organism evidence="2 3">
    <name type="scientific">Aeromonas bestiarum</name>
    <dbReference type="NCBI Taxonomy" id="105751"/>
    <lineage>
        <taxon>Bacteria</taxon>
        <taxon>Pseudomonadati</taxon>
        <taxon>Pseudomonadota</taxon>
        <taxon>Gammaproteobacteria</taxon>
        <taxon>Aeromonadales</taxon>
        <taxon>Aeromonadaceae</taxon>
        <taxon>Aeromonas</taxon>
    </lineage>
</organism>
<dbReference type="CDD" id="cd04301">
    <property type="entry name" value="NAT_SF"/>
    <property type="match status" value="1"/>
</dbReference>
<dbReference type="Proteomes" id="UP001168216">
    <property type="component" value="Unassembled WGS sequence"/>
</dbReference>
<keyword evidence="2" id="KW-0808">Transferase</keyword>
<evidence type="ECO:0000313" key="3">
    <source>
        <dbReference type="Proteomes" id="UP001168216"/>
    </source>
</evidence>
<dbReference type="Pfam" id="PF13673">
    <property type="entry name" value="Acetyltransf_10"/>
    <property type="match status" value="1"/>
</dbReference>
<dbReference type="PROSITE" id="PS51186">
    <property type="entry name" value="GNAT"/>
    <property type="match status" value="1"/>
</dbReference>
<dbReference type="InterPro" id="IPR052564">
    <property type="entry name" value="N-acetyltrans/Recomb-assoc"/>
</dbReference>
<comment type="caution">
    <text evidence="2">The sequence shown here is derived from an EMBL/GenBank/DDBJ whole genome shotgun (WGS) entry which is preliminary data.</text>
</comment>
<dbReference type="EMBL" id="JAOPLV010000003">
    <property type="protein sequence ID" value="MDM5139925.1"/>
    <property type="molecule type" value="Genomic_DNA"/>
</dbReference>
<dbReference type="RefSeq" id="WP_290021747.1">
    <property type="nucleotide sequence ID" value="NZ_JAOPLV010000003.1"/>
</dbReference>
<reference evidence="2" key="1">
    <citation type="submission" date="2023-08" db="EMBL/GenBank/DDBJ databases">
        <title>WGS of Aeromonas isolates.</title>
        <authorList>
            <person name="Lee H."/>
        </authorList>
    </citation>
    <scope>NUCLEOTIDE SEQUENCE</scope>
    <source>
        <strain evidence="2">SL22</strain>
    </source>
</reference>
<feature type="domain" description="N-acetyltransferase" evidence="1">
    <location>
        <begin position="8"/>
        <end position="161"/>
    </location>
</feature>
<dbReference type="AlphaFoldDB" id="A0AAW7HYV9"/>
<dbReference type="GO" id="GO:0016747">
    <property type="term" value="F:acyltransferase activity, transferring groups other than amino-acyl groups"/>
    <property type="evidence" value="ECO:0007669"/>
    <property type="project" value="InterPro"/>
</dbReference>
<dbReference type="InterPro" id="IPR000182">
    <property type="entry name" value="GNAT_dom"/>
</dbReference>
<dbReference type="PANTHER" id="PTHR43451">
    <property type="entry name" value="ACETYLTRANSFERASE (GNAT) FAMILY PROTEIN"/>
    <property type="match status" value="1"/>
</dbReference>
<name>A0AAW7HYV9_9GAMM</name>
<proteinExistence type="predicted"/>